<name>M0N9S4_9EURY</name>
<keyword evidence="2" id="KW-1185">Reference proteome</keyword>
<evidence type="ECO:0000313" key="2">
    <source>
        <dbReference type="Proteomes" id="UP000011625"/>
    </source>
</evidence>
<dbReference type="InterPro" id="IPR055551">
    <property type="entry name" value="DUF7127"/>
</dbReference>
<dbReference type="Pfam" id="PF23444">
    <property type="entry name" value="DUF7127"/>
    <property type="match status" value="1"/>
</dbReference>
<dbReference type="PATRIC" id="fig|1227456.3.peg.1776"/>
<reference evidence="1 2" key="1">
    <citation type="journal article" date="2014" name="PLoS Genet.">
        <title>Phylogenetically driven sequencing of extremely halophilic archaea reveals strategies for static and dynamic osmo-response.</title>
        <authorList>
            <person name="Becker E.A."/>
            <person name="Seitzer P.M."/>
            <person name="Tritt A."/>
            <person name="Larsen D."/>
            <person name="Krusor M."/>
            <person name="Yao A.I."/>
            <person name="Wu D."/>
            <person name="Madern D."/>
            <person name="Eisen J.A."/>
            <person name="Darling A.E."/>
            <person name="Facciotti M.T."/>
        </authorList>
    </citation>
    <scope>NUCLEOTIDE SEQUENCE [LARGE SCALE GENOMIC DNA]</scope>
    <source>
        <strain evidence="1 2">DSM 8989</strain>
    </source>
</reference>
<dbReference type="STRING" id="1227456.C450_08807"/>
<dbReference type="Proteomes" id="UP000011625">
    <property type="component" value="Unassembled WGS sequence"/>
</dbReference>
<evidence type="ECO:0000313" key="1">
    <source>
        <dbReference type="EMBL" id="EMA53400.1"/>
    </source>
</evidence>
<dbReference type="EMBL" id="AOME01000051">
    <property type="protein sequence ID" value="EMA53400.1"/>
    <property type="molecule type" value="Genomic_DNA"/>
</dbReference>
<comment type="caution">
    <text evidence="1">The sequence shown here is derived from an EMBL/GenBank/DDBJ whole genome shotgun (WGS) entry which is preliminary data.</text>
</comment>
<protein>
    <recommendedName>
        <fullName evidence="3">Hsp20/alpha crystallin family protein</fullName>
    </recommendedName>
</protein>
<dbReference type="AlphaFoldDB" id="M0N9S4"/>
<gene>
    <name evidence="1" type="ORF">C450_08807</name>
</gene>
<evidence type="ECO:0008006" key="3">
    <source>
        <dbReference type="Google" id="ProtNLM"/>
    </source>
</evidence>
<accession>M0N9S4</accession>
<organism evidence="1 2">
    <name type="scientific">Halococcus salifodinae DSM 8989</name>
    <dbReference type="NCBI Taxonomy" id="1227456"/>
    <lineage>
        <taxon>Archaea</taxon>
        <taxon>Methanobacteriati</taxon>
        <taxon>Methanobacteriota</taxon>
        <taxon>Stenosarchaea group</taxon>
        <taxon>Halobacteria</taxon>
        <taxon>Halobacteriales</taxon>
        <taxon>Halococcaceae</taxon>
        <taxon>Halococcus</taxon>
    </lineage>
</organism>
<sequence length="64" mass="6757">MVTEHDYDDGSLVAVDFGTARGDLAVDILDDTAIVIAGDEQFEFELPAEASEVAANNGVLTITE</sequence>
<proteinExistence type="predicted"/>